<evidence type="ECO:0000256" key="1">
    <source>
        <dbReference type="SAM" id="MobiDB-lite"/>
    </source>
</evidence>
<keyword evidence="4" id="KW-1185">Reference proteome</keyword>
<feature type="region of interest" description="Disordered" evidence="1">
    <location>
        <begin position="132"/>
        <end position="153"/>
    </location>
</feature>
<keyword evidence="2" id="KW-1133">Transmembrane helix</keyword>
<evidence type="ECO:0000313" key="3">
    <source>
        <dbReference type="EMBL" id="CAI2384602.1"/>
    </source>
</evidence>
<evidence type="ECO:0000256" key="2">
    <source>
        <dbReference type="SAM" id="Phobius"/>
    </source>
</evidence>
<name>A0AAD1Y7Z8_EUPCR</name>
<dbReference type="AlphaFoldDB" id="A0AAD1Y7Z8"/>
<accession>A0AAD1Y7Z8</accession>
<protein>
    <submittedName>
        <fullName evidence="3">Uncharacterized protein</fullName>
    </submittedName>
</protein>
<organism evidence="3 4">
    <name type="scientific">Euplotes crassus</name>
    <dbReference type="NCBI Taxonomy" id="5936"/>
    <lineage>
        <taxon>Eukaryota</taxon>
        <taxon>Sar</taxon>
        <taxon>Alveolata</taxon>
        <taxon>Ciliophora</taxon>
        <taxon>Intramacronucleata</taxon>
        <taxon>Spirotrichea</taxon>
        <taxon>Hypotrichia</taxon>
        <taxon>Euplotida</taxon>
        <taxon>Euplotidae</taxon>
        <taxon>Moneuplotes</taxon>
    </lineage>
</organism>
<proteinExistence type="predicted"/>
<dbReference type="EMBL" id="CAMPGE010026936">
    <property type="protein sequence ID" value="CAI2384602.1"/>
    <property type="molecule type" value="Genomic_DNA"/>
</dbReference>
<evidence type="ECO:0000313" key="4">
    <source>
        <dbReference type="Proteomes" id="UP001295684"/>
    </source>
</evidence>
<keyword evidence="2" id="KW-0812">Transmembrane</keyword>
<gene>
    <name evidence="3" type="ORF">ECRASSUSDP1_LOCUS26136</name>
</gene>
<dbReference type="Proteomes" id="UP001295684">
    <property type="component" value="Unassembled WGS sequence"/>
</dbReference>
<comment type="caution">
    <text evidence="3">The sequence shown here is derived from an EMBL/GenBank/DDBJ whole genome shotgun (WGS) entry which is preliminary data.</text>
</comment>
<feature type="transmembrane region" description="Helical" evidence="2">
    <location>
        <begin position="88"/>
        <end position="110"/>
    </location>
</feature>
<sequence length="174" mass="20132">MLVTEIKYGIIEFLIKYAKKLFQIKQKIMSIYGAEAFEAKSQCIRARIGEYLIPNFKGMDTSQCTEFDDIIISLFEITDEHISYYKTITIKVLANIMILSLIIFLMTKVISEWKIYKNNRFTPQDPLPLITSESSKNSSIQSNQSHSSISQSQDLSSLSKRLYCPDPYERVTQF</sequence>
<reference evidence="3" key="1">
    <citation type="submission" date="2023-07" db="EMBL/GenBank/DDBJ databases">
        <authorList>
            <consortium name="AG Swart"/>
            <person name="Singh M."/>
            <person name="Singh A."/>
            <person name="Seah K."/>
            <person name="Emmerich C."/>
        </authorList>
    </citation>
    <scope>NUCLEOTIDE SEQUENCE</scope>
    <source>
        <strain evidence="3">DP1</strain>
    </source>
</reference>
<keyword evidence="2" id="KW-0472">Membrane</keyword>